<sequence>MEFQIKQKEERKSGQKRLMATVEKPKGSLIFMTLLSKRVIHQKLEYSKKKIMMLNPYSGNGADDNEIFRGTLKIYSSLNLKRSFLAFWSRA</sequence>
<comment type="caution">
    <text evidence="1">The sequence shown here is derived from an EMBL/GenBank/DDBJ whole genome shotgun (WGS) entry which is preliminary data.</text>
</comment>
<proteinExistence type="predicted"/>
<dbReference type="EMBL" id="BPLR01018118">
    <property type="protein sequence ID" value="GIY97089.1"/>
    <property type="molecule type" value="Genomic_DNA"/>
</dbReference>
<protein>
    <submittedName>
        <fullName evidence="1">Uncharacterized protein</fullName>
    </submittedName>
</protein>
<reference evidence="1 2" key="1">
    <citation type="submission" date="2021-06" db="EMBL/GenBank/DDBJ databases">
        <title>Caerostris extrusa draft genome.</title>
        <authorList>
            <person name="Kono N."/>
            <person name="Arakawa K."/>
        </authorList>
    </citation>
    <scope>NUCLEOTIDE SEQUENCE [LARGE SCALE GENOMIC DNA]</scope>
</reference>
<dbReference type="Proteomes" id="UP001054945">
    <property type="component" value="Unassembled WGS sequence"/>
</dbReference>
<dbReference type="AlphaFoldDB" id="A0AAV4XQT8"/>
<name>A0AAV4XQT8_CAEEX</name>
<organism evidence="1 2">
    <name type="scientific">Caerostris extrusa</name>
    <name type="common">Bark spider</name>
    <name type="synonym">Caerostris bankana</name>
    <dbReference type="NCBI Taxonomy" id="172846"/>
    <lineage>
        <taxon>Eukaryota</taxon>
        <taxon>Metazoa</taxon>
        <taxon>Ecdysozoa</taxon>
        <taxon>Arthropoda</taxon>
        <taxon>Chelicerata</taxon>
        <taxon>Arachnida</taxon>
        <taxon>Araneae</taxon>
        <taxon>Araneomorphae</taxon>
        <taxon>Entelegynae</taxon>
        <taxon>Araneoidea</taxon>
        <taxon>Araneidae</taxon>
        <taxon>Caerostris</taxon>
    </lineage>
</organism>
<accession>A0AAV4XQT8</accession>
<keyword evidence="2" id="KW-1185">Reference proteome</keyword>
<evidence type="ECO:0000313" key="2">
    <source>
        <dbReference type="Proteomes" id="UP001054945"/>
    </source>
</evidence>
<evidence type="ECO:0000313" key="1">
    <source>
        <dbReference type="EMBL" id="GIY97089.1"/>
    </source>
</evidence>
<gene>
    <name evidence="1" type="ORF">CEXT_30851</name>
</gene>